<dbReference type="RefSeq" id="WP_192749610.1">
    <property type="nucleotide sequence ID" value="NZ_BAABJL010000133.1"/>
</dbReference>
<dbReference type="GO" id="GO:0016491">
    <property type="term" value="F:oxidoreductase activity"/>
    <property type="evidence" value="ECO:0007669"/>
    <property type="project" value="UniProtKB-KW"/>
</dbReference>
<evidence type="ECO:0000256" key="1">
    <source>
        <dbReference type="ARBA" id="ARBA00023002"/>
    </source>
</evidence>
<protein>
    <submittedName>
        <fullName evidence="5">Dehydrogenase</fullName>
    </submittedName>
</protein>
<sequence>MDAIRLGIVGVGTVSLRGILPHLSQSDVRDRVRVQALVDPVGERAEAAAAQFGVPTYFTDLDDMLDHGEVDAVSIASPIGLHFEQGLRALEAGKHVHFNKTMCTTVEEADALIEAARRNGVHIVASPGEVLLPQVTRVRELIAEGAIGRLAWALCGCAFGQYHEREEERLSPPGGRPIDPAWYFRNPGGGPMYDMTVYALHRLTSVLGPARRVTAFSGQAVARREFMGLGVDAEADDNTIGIVDFGDSTYAVVYGAPAGMRAQEVGGVRYFGTGGTIEDTLLNGEPFDFPGREFLDNASAGDYAAPKRLLPHVVGPHLSLPEPHVYEDVMQLVDWARDGKASPVTAEHARHVVDIIESAFRSARTGEAQELRTTFDHPSSQARREAVGT</sequence>
<dbReference type="Pfam" id="PF22725">
    <property type="entry name" value="GFO_IDH_MocA_C3"/>
    <property type="match status" value="1"/>
</dbReference>
<dbReference type="GO" id="GO:0000166">
    <property type="term" value="F:nucleotide binding"/>
    <property type="evidence" value="ECO:0007669"/>
    <property type="project" value="InterPro"/>
</dbReference>
<feature type="domain" description="Gfo/Idh/MocA-like oxidoreductase N-terminal" evidence="3">
    <location>
        <begin position="4"/>
        <end position="122"/>
    </location>
</feature>
<dbReference type="Gene3D" id="3.30.360.10">
    <property type="entry name" value="Dihydrodipicolinate Reductase, domain 2"/>
    <property type="match status" value="1"/>
</dbReference>
<name>A0A927MQX4_9ACTN</name>
<keyword evidence="1" id="KW-0560">Oxidoreductase</keyword>
<feature type="domain" description="GFO/IDH/MocA-like oxidoreductase" evidence="4">
    <location>
        <begin position="136"/>
        <end position="256"/>
    </location>
</feature>
<dbReference type="SUPFAM" id="SSF55347">
    <property type="entry name" value="Glyceraldehyde-3-phosphate dehydrogenase-like, C-terminal domain"/>
    <property type="match status" value="1"/>
</dbReference>
<gene>
    <name evidence="5" type="ORF">HEB94_002088</name>
</gene>
<dbReference type="Gene3D" id="3.40.50.720">
    <property type="entry name" value="NAD(P)-binding Rossmann-like Domain"/>
    <property type="match status" value="1"/>
</dbReference>
<dbReference type="InterPro" id="IPR036291">
    <property type="entry name" value="NAD(P)-bd_dom_sf"/>
</dbReference>
<dbReference type="PANTHER" id="PTHR43818">
    <property type="entry name" value="BCDNA.GH03377"/>
    <property type="match status" value="1"/>
</dbReference>
<dbReference type="AlphaFoldDB" id="A0A927MQX4"/>
<dbReference type="Proteomes" id="UP000638648">
    <property type="component" value="Unassembled WGS sequence"/>
</dbReference>
<reference evidence="5" key="1">
    <citation type="submission" date="2020-10" db="EMBL/GenBank/DDBJ databases">
        <title>Sequencing the genomes of 1000 actinobacteria strains.</title>
        <authorList>
            <person name="Klenk H.-P."/>
        </authorList>
    </citation>
    <scope>NUCLEOTIDE SEQUENCE</scope>
    <source>
        <strain evidence="5">DSM 45354</strain>
    </source>
</reference>
<dbReference type="InterPro" id="IPR055170">
    <property type="entry name" value="GFO_IDH_MocA-like_dom"/>
</dbReference>
<comment type="caution">
    <text evidence="5">The sequence shown here is derived from an EMBL/GenBank/DDBJ whole genome shotgun (WGS) entry which is preliminary data.</text>
</comment>
<dbReference type="EMBL" id="JADBEM010000001">
    <property type="protein sequence ID" value="MBE1605240.1"/>
    <property type="molecule type" value="Genomic_DNA"/>
</dbReference>
<accession>A0A927MQX4</accession>
<proteinExistence type="predicted"/>
<evidence type="ECO:0000313" key="5">
    <source>
        <dbReference type="EMBL" id="MBE1605240.1"/>
    </source>
</evidence>
<evidence type="ECO:0000313" key="6">
    <source>
        <dbReference type="Proteomes" id="UP000638648"/>
    </source>
</evidence>
<dbReference type="SUPFAM" id="SSF51735">
    <property type="entry name" value="NAD(P)-binding Rossmann-fold domains"/>
    <property type="match status" value="1"/>
</dbReference>
<dbReference type="InterPro" id="IPR050463">
    <property type="entry name" value="Gfo/Idh/MocA_oxidrdct_glycsds"/>
</dbReference>
<dbReference type="InterPro" id="IPR000683">
    <property type="entry name" value="Gfo/Idh/MocA-like_OxRdtase_N"/>
</dbReference>
<dbReference type="Pfam" id="PF01408">
    <property type="entry name" value="GFO_IDH_MocA"/>
    <property type="match status" value="1"/>
</dbReference>
<keyword evidence="6" id="KW-1185">Reference proteome</keyword>
<organism evidence="5 6">
    <name type="scientific">Actinopolymorpha pittospori</name>
    <dbReference type="NCBI Taxonomy" id="648752"/>
    <lineage>
        <taxon>Bacteria</taxon>
        <taxon>Bacillati</taxon>
        <taxon>Actinomycetota</taxon>
        <taxon>Actinomycetes</taxon>
        <taxon>Propionibacteriales</taxon>
        <taxon>Actinopolymorphaceae</taxon>
        <taxon>Actinopolymorpha</taxon>
    </lineage>
</organism>
<evidence type="ECO:0000256" key="2">
    <source>
        <dbReference type="SAM" id="MobiDB-lite"/>
    </source>
</evidence>
<dbReference type="PANTHER" id="PTHR43818:SF11">
    <property type="entry name" value="BCDNA.GH03377"/>
    <property type="match status" value="1"/>
</dbReference>
<feature type="region of interest" description="Disordered" evidence="2">
    <location>
        <begin position="367"/>
        <end position="389"/>
    </location>
</feature>
<evidence type="ECO:0000259" key="3">
    <source>
        <dbReference type="Pfam" id="PF01408"/>
    </source>
</evidence>
<evidence type="ECO:0000259" key="4">
    <source>
        <dbReference type="Pfam" id="PF22725"/>
    </source>
</evidence>